<dbReference type="OrthoDB" id="7773807at2"/>
<keyword evidence="2" id="KW-1185">Reference proteome</keyword>
<evidence type="ECO:0000313" key="2">
    <source>
        <dbReference type="Proteomes" id="UP000064920"/>
    </source>
</evidence>
<reference evidence="1 2" key="1">
    <citation type="submission" date="2015-05" db="EMBL/GenBank/DDBJ databases">
        <authorList>
            <person name="Wang D.B."/>
            <person name="Wang M."/>
        </authorList>
    </citation>
    <scope>NUCLEOTIDE SEQUENCE [LARGE SCALE GENOMIC DNA]</scope>
    <source>
        <strain evidence="1 2">IMCC 12053</strain>
    </source>
</reference>
<name>A0A0P0ACC4_9RHOB</name>
<sequence length="167" mass="17580">MRRQVLLCGLVVLGLSGCASLSSSNLNPLNWFGKSEAVTATTADGQTAVVLKSLAPRKGYPAFVDTRPLVPSVADITIARSTSGAIVTATGVVPTLGYYDAQLVPVANEAQGTLTYDFRISAPETAPALGTAQQRRITVAYSLTFPQLEGVTRIVVRGADGSRQTRR</sequence>
<dbReference type="AlphaFoldDB" id="A0A0P0ACC4"/>
<evidence type="ECO:0000313" key="1">
    <source>
        <dbReference type="EMBL" id="ALI56027.1"/>
    </source>
</evidence>
<dbReference type="KEGG" id="cmar:IMCC12053_2080"/>
<protein>
    <submittedName>
        <fullName evidence="1">Uncharacterized protein</fullName>
    </submittedName>
</protein>
<organism evidence="1 2">
    <name type="scientific">Celeribacter marinus</name>
    <dbReference type="NCBI Taxonomy" id="1397108"/>
    <lineage>
        <taxon>Bacteria</taxon>
        <taxon>Pseudomonadati</taxon>
        <taxon>Pseudomonadota</taxon>
        <taxon>Alphaproteobacteria</taxon>
        <taxon>Rhodobacterales</taxon>
        <taxon>Roseobacteraceae</taxon>
        <taxon>Celeribacter</taxon>
    </lineage>
</organism>
<dbReference type="PROSITE" id="PS51257">
    <property type="entry name" value="PROKAR_LIPOPROTEIN"/>
    <property type="match status" value="1"/>
</dbReference>
<dbReference type="STRING" id="1397108.IMCC12053_2080"/>
<dbReference type="EMBL" id="CP012023">
    <property type="protein sequence ID" value="ALI56027.1"/>
    <property type="molecule type" value="Genomic_DNA"/>
</dbReference>
<dbReference type="PATRIC" id="fig|1397108.4.peg.2132"/>
<proteinExistence type="predicted"/>
<gene>
    <name evidence="1" type="ORF">IMCC12053_2080</name>
</gene>
<dbReference type="Proteomes" id="UP000064920">
    <property type="component" value="Chromosome"/>
</dbReference>
<accession>A0A0P0ACC4</accession>
<dbReference type="RefSeq" id="WP_062218705.1">
    <property type="nucleotide sequence ID" value="NZ_CP012023.1"/>
</dbReference>